<dbReference type="GO" id="GO:0004045">
    <property type="term" value="F:peptidyl-tRNA hydrolase activity"/>
    <property type="evidence" value="ECO:0007669"/>
    <property type="project" value="UniProtKB-UniRule"/>
</dbReference>
<proteinExistence type="inferred from homology"/>
<dbReference type="GO" id="GO:0072344">
    <property type="term" value="P:rescue of stalled ribosome"/>
    <property type="evidence" value="ECO:0007669"/>
    <property type="project" value="UniProtKB-UniRule"/>
</dbReference>
<dbReference type="Proteomes" id="UP000019593">
    <property type="component" value="Chromosome"/>
</dbReference>
<comment type="function">
    <text evidence="7">Catalyzes the release of premature peptidyl moieties from peptidyl-tRNA molecules trapped in stalled 50S ribosomal subunits, and thus maintains levels of free tRNAs and 50S ribosomes.</text>
</comment>
<dbReference type="Pfam" id="PF01195">
    <property type="entry name" value="Pept_tRNA_hydro"/>
    <property type="match status" value="1"/>
</dbReference>
<comment type="subunit">
    <text evidence="7">Monomer.</text>
</comment>
<comment type="catalytic activity">
    <reaction evidence="7">
        <text>an N-acyl-L-alpha-aminoacyl-tRNA + H2O = an N-acyl-L-amino acid + a tRNA + H(+)</text>
        <dbReference type="Rhea" id="RHEA:54448"/>
        <dbReference type="Rhea" id="RHEA-COMP:10123"/>
        <dbReference type="Rhea" id="RHEA-COMP:13883"/>
        <dbReference type="ChEBI" id="CHEBI:15377"/>
        <dbReference type="ChEBI" id="CHEBI:15378"/>
        <dbReference type="ChEBI" id="CHEBI:59874"/>
        <dbReference type="ChEBI" id="CHEBI:78442"/>
        <dbReference type="ChEBI" id="CHEBI:138191"/>
        <dbReference type="EC" id="3.1.1.29"/>
    </reaction>
</comment>
<dbReference type="eggNOG" id="COG4427">
    <property type="taxonomic scope" value="Bacteria"/>
</dbReference>
<evidence type="ECO:0000256" key="6">
    <source>
        <dbReference type="ARBA" id="ARBA00050038"/>
    </source>
</evidence>
<comment type="subcellular location">
    <subcellularLocation>
        <location evidence="7">Cytoplasm</location>
    </subcellularLocation>
</comment>
<dbReference type="PROSITE" id="PS01195">
    <property type="entry name" value="PEPT_TRNA_HYDROL_1"/>
    <property type="match status" value="1"/>
</dbReference>
<dbReference type="HOGENOM" id="CLU_487357_0_0_5"/>
<dbReference type="InterPro" id="IPR018171">
    <property type="entry name" value="Pept_tRNA_hydro_CS"/>
</dbReference>
<sequence length="559" mass="59768">MKLWVGLGNPGRKYAGNRHNIGWMAVERIAEDHGFAPWRSKFQGSVTEGVLDGEKVILLRPETFMNLSGQSVGEAMRFYKLTPDDVTVFHDELDLAPGKVRVKQGGGPAGHNGLRSIHQHIGEAYRRIRLGIGHPGHKDRVAGYVLSDFAKADQTWLDDVLRGVSDGAAALAGDDTGRFQNAVALRTAPPRSSTSSATPPKARDTADKAATPPQDDTRTPPSKAGGSLQMTAERVRGAFRSQGISCDMLGSPFMGRLMPLIAARLDDTTAVGARVLSWPGDIGPAGQSIPLRLTGALHGLVLEGLDDALVATYPPNAVDDDTLWRAVHGAMTRHEARLMAWLDQFPQTNEVRRAAALLPALWHLDDVYGLPLILSEAGASAGLNLSLDRFRLQAPDEAGGPADSPVHLAPQWRGTAPPRARTLHVTDRAGVDRNPLDPHDPADALRLMAYLWPDQPHRLSLTRGAIALAGPAPQAGDAAGWLAARLSGAWPDRLHVVYTTIAWQYFSPETQSAATAAVEAAGARASRTSPLALLMLEADGARDGAALSLRIGPTPPRRA</sequence>
<feature type="binding site" evidence="7">
    <location>
        <position position="66"/>
    </location>
    <ligand>
        <name>tRNA</name>
        <dbReference type="ChEBI" id="CHEBI:17843"/>
    </ligand>
</feature>
<dbReference type="STRING" id="1294273.roselon_00456"/>
<feature type="compositionally biased region" description="Low complexity" evidence="8">
    <location>
        <begin position="186"/>
        <end position="200"/>
    </location>
</feature>
<evidence type="ECO:0000256" key="2">
    <source>
        <dbReference type="ARBA" id="ARBA00022555"/>
    </source>
</evidence>
<dbReference type="EC" id="3.1.1.29" evidence="1 7"/>
<dbReference type="PANTHER" id="PTHR17224:SF1">
    <property type="entry name" value="PEPTIDYL-TRNA HYDROLASE"/>
    <property type="match status" value="1"/>
</dbReference>
<evidence type="ECO:0000256" key="3">
    <source>
        <dbReference type="ARBA" id="ARBA00022801"/>
    </source>
</evidence>
<dbReference type="Gene3D" id="3.40.50.1470">
    <property type="entry name" value="Peptidyl-tRNA hydrolase"/>
    <property type="match status" value="1"/>
</dbReference>
<dbReference type="GO" id="GO:0006515">
    <property type="term" value="P:protein quality control for misfolded or incompletely synthesized proteins"/>
    <property type="evidence" value="ECO:0007669"/>
    <property type="project" value="UniProtKB-UniRule"/>
</dbReference>
<dbReference type="FunFam" id="3.40.50.1470:FF:000001">
    <property type="entry name" value="Peptidyl-tRNA hydrolase"/>
    <property type="match status" value="1"/>
</dbReference>
<dbReference type="HAMAP" id="MF_00083">
    <property type="entry name" value="Pept_tRNA_hydro_bact"/>
    <property type="match status" value="1"/>
</dbReference>
<comment type="similarity">
    <text evidence="5 7">Belongs to the PTH family.</text>
</comment>
<dbReference type="InterPro" id="IPR001328">
    <property type="entry name" value="Pept_tRNA_hydro"/>
</dbReference>
<dbReference type="PANTHER" id="PTHR17224">
    <property type="entry name" value="PEPTIDYL-TRNA HYDROLASE"/>
    <property type="match status" value="1"/>
</dbReference>
<dbReference type="SUPFAM" id="SSF53178">
    <property type="entry name" value="Peptidyl-tRNA hydrolase-like"/>
    <property type="match status" value="1"/>
</dbReference>
<keyword evidence="7" id="KW-0963">Cytoplasm</keyword>
<dbReference type="AlphaFoldDB" id="W8SK83"/>
<reference evidence="9 10" key="1">
    <citation type="submission" date="2013-03" db="EMBL/GenBank/DDBJ databases">
        <authorList>
            <person name="Fiebig A."/>
            <person name="Goeker M."/>
            <person name="Klenk H.-P.P."/>
        </authorList>
    </citation>
    <scope>NUCLEOTIDE SEQUENCE [LARGE SCALE GENOMIC DNA]</scope>
    <source>
        <strain evidence="10">DSM 19469</strain>
    </source>
</reference>
<dbReference type="KEGG" id="red:roselon_00456"/>
<dbReference type="CDD" id="cd00462">
    <property type="entry name" value="PTH"/>
    <property type="match status" value="1"/>
</dbReference>
<dbReference type="NCBIfam" id="TIGR00447">
    <property type="entry name" value="pth"/>
    <property type="match status" value="1"/>
</dbReference>
<dbReference type="Pfam" id="PF10094">
    <property type="entry name" value="DUF2332"/>
    <property type="match status" value="1"/>
</dbReference>
<evidence type="ECO:0000256" key="4">
    <source>
        <dbReference type="ARBA" id="ARBA00022884"/>
    </source>
</evidence>
<dbReference type="PROSITE" id="PS01196">
    <property type="entry name" value="PEPT_TRNA_HYDROL_2"/>
    <property type="match status" value="1"/>
</dbReference>
<evidence type="ECO:0000313" key="9">
    <source>
        <dbReference type="EMBL" id="AHM02900.1"/>
    </source>
</evidence>
<feature type="region of interest" description="Disordered" evidence="8">
    <location>
        <begin position="184"/>
        <end position="229"/>
    </location>
</feature>
<evidence type="ECO:0000256" key="1">
    <source>
        <dbReference type="ARBA" id="ARBA00013260"/>
    </source>
</evidence>
<feature type="binding site" evidence="7">
    <location>
        <position position="112"/>
    </location>
    <ligand>
        <name>tRNA</name>
        <dbReference type="ChEBI" id="CHEBI:17843"/>
    </ligand>
</feature>
<comment type="function">
    <text evidence="7">Hydrolyzes ribosome-free peptidyl-tRNAs (with 1 or more amino acids incorporated), which drop off the ribosome during protein synthesis, or as a result of ribosome stalling.</text>
</comment>
<keyword evidence="3 7" id="KW-0378">Hydrolase</keyword>
<dbReference type="eggNOG" id="COG0193">
    <property type="taxonomic scope" value="Bacteria"/>
</dbReference>
<keyword evidence="4 7" id="KW-0694">RNA-binding</keyword>
<feature type="active site" description="Proton acceptor" evidence="7">
    <location>
        <position position="19"/>
    </location>
</feature>
<evidence type="ECO:0000256" key="5">
    <source>
        <dbReference type="ARBA" id="ARBA00038063"/>
    </source>
</evidence>
<gene>
    <name evidence="7" type="primary">pth</name>
    <name evidence="9" type="ORF">roselon_00456</name>
</gene>
<keyword evidence="2 7" id="KW-0820">tRNA-binding</keyword>
<evidence type="ECO:0000256" key="7">
    <source>
        <dbReference type="HAMAP-Rule" id="MF_00083"/>
    </source>
</evidence>
<feature type="site" description="Discriminates between blocked and unblocked aminoacyl-tRNA" evidence="7">
    <location>
        <position position="9"/>
    </location>
</feature>
<dbReference type="GO" id="GO:0000049">
    <property type="term" value="F:tRNA binding"/>
    <property type="evidence" value="ECO:0007669"/>
    <property type="project" value="UniProtKB-UniRule"/>
</dbReference>
<feature type="site" description="Stabilizes the basic form of H active site to accept a proton" evidence="7">
    <location>
        <position position="91"/>
    </location>
</feature>
<evidence type="ECO:0000313" key="10">
    <source>
        <dbReference type="Proteomes" id="UP000019593"/>
    </source>
</evidence>
<accession>W8SK83</accession>
<evidence type="ECO:0000256" key="8">
    <source>
        <dbReference type="SAM" id="MobiDB-lite"/>
    </source>
</evidence>
<dbReference type="GO" id="GO:0005737">
    <property type="term" value="C:cytoplasm"/>
    <property type="evidence" value="ECO:0007669"/>
    <property type="project" value="UniProtKB-SubCell"/>
</dbReference>
<dbReference type="PATRIC" id="fig|1294273.3.peg.447"/>
<feature type="binding site" evidence="7">
    <location>
        <position position="64"/>
    </location>
    <ligand>
        <name>tRNA</name>
        <dbReference type="ChEBI" id="CHEBI:17843"/>
    </ligand>
</feature>
<dbReference type="InterPro" id="IPR036416">
    <property type="entry name" value="Pept_tRNA_hydro_sf"/>
</dbReference>
<dbReference type="EMBL" id="CP004372">
    <property type="protein sequence ID" value="AHM02900.1"/>
    <property type="molecule type" value="Genomic_DNA"/>
</dbReference>
<organism evidence="9 10">
    <name type="scientific">Roseicyclus elongatus DSM 19469</name>
    <dbReference type="NCBI Taxonomy" id="1294273"/>
    <lineage>
        <taxon>Bacteria</taxon>
        <taxon>Pseudomonadati</taxon>
        <taxon>Pseudomonadota</taxon>
        <taxon>Alphaproteobacteria</taxon>
        <taxon>Rhodobacterales</taxon>
        <taxon>Roseobacteraceae</taxon>
        <taxon>Roseicyclus</taxon>
    </lineage>
</organism>
<dbReference type="InterPro" id="IPR011200">
    <property type="entry name" value="UCP012608"/>
</dbReference>
<keyword evidence="10" id="KW-1185">Reference proteome</keyword>
<protein>
    <recommendedName>
        <fullName evidence="6 7">Peptidyl-tRNA hydrolase</fullName>
        <shortName evidence="7">Pth</shortName>
        <ecNumber evidence="1 7">3.1.1.29</ecNumber>
    </recommendedName>
</protein>
<name>W8SK83_9RHOB</name>
<feature type="binding site" evidence="7">
    <location>
        <position position="14"/>
    </location>
    <ligand>
        <name>tRNA</name>
        <dbReference type="ChEBI" id="CHEBI:17843"/>
    </ligand>
</feature>